<gene>
    <name evidence="2" type="ORF">BJ508DRAFT_331143</name>
</gene>
<sequence length="978" mass="105271">MAADSGFARMMELVEQQEKVIAQLESLNPEMIPSVREMFQKRIDQLLEEQRKEKDAAFDAWNAKQGEKEKKKKQKRREETEVGESEDEDEGSAYEGEHGEDDSDGSDSSSGSDGEGADADAQFGDDEDDSDVSFQSVPSKKTAKKKSSKSKSSSSSGKKATQSKQSQTKGGKVVKPTKPSRSAAKTASTPKRKTLDIGTASGLSSPAGRLDLTTTSTTVTTTEKTATAASTVKLSKTGAVKVVPKRKKKEPINAATHTQRGTPRIRAAKGSGVSNYSAAKLKLQALLVEGVEHPEIDKELLEIAKDDNLRLRLKVGVLKYLAHKGSFGDDLVQINKITVAAYGTEKIMSQKDLLGSSQSQSRKWGRECKGNTIASMTKLAKRIALGKPDTLLMSRAEFITYLKATHVNFATFHDTFVGIKGIIDWQKMFSGAEEFTQIRNMYTMLFTVMLWKIFEFRVINQKEDRTIPDDMSNLFRSIPLLDAFASIDPDKNIPWTVDPLAAIAAAENNGKRDASKTPKSAVELDPELAKELEELTKGQVTNQPPGLHAAFSATATKPTSQRQEPEEKETGTVDPDARSPESNKQSSPPESASPTLSQDGEKTANSPALQDVNQSRPAGSLESPRPDAPTNTAIPTAPSTVAPERVLPSPSSLQPTPISSSSPGVSTLMTRMDDVHMDDDDEEDWEDLDHKMGDDSDEKGDGEGAEAQDSDKRCAEAEVLALIQAQDQVQAALPHMVQAQISAVMSTPTKSKTPEPQPEPQIQQPVQQPAQPAQPAQADLQPVLPVQPVQPEAPVQPVSEPVQPEALVQQPETQTLQAQGAKPADLPPQQSQQNSTVGAFLDDDDFTAQLLNVLSSASQSVSEGSVTPSAISPETVTADTSAANIVDKDAAKLPAKSKRGRNKKDTNSTAANQPIRSSGRGRGRRGMPPPTEAEPVAEAGLAQIAALQQAADSTESPKKKRKLNRLINELASSSGCKL</sequence>
<feature type="compositionally biased region" description="Polar residues" evidence="1">
    <location>
        <begin position="179"/>
        <end position="189"/>
    </location>
</feature>
<accession>A0A3N4HRK4</accession>
<feature type="compositionally biased region" description="Polar residues" evidence="1">
    <location>
        <begin position="828"/>
        <end position="837"/>
    </location>
</feature>
<feature type="compositionally biased region" description="Polar residues" evidence="1">
    <location>
        <begin position="867"/>
        <end position="883"/>
    </location>
</feature>
<feature type="compositionally biased region" description="Acidic residues" evidence="1">
    <location>
        <begin position="81"/>
        <end position="105"/>
    </location>
</feature>
<dbReference type="EMBL" id="ML119744">
    <property type="protein sequence ID" value="RPA76475.1"/>
    <property type="molecule type" value="Genomic_DNA"/>
</dbReference>
<feature type="region of interest" description="Disordered" evidence="1">
    <location>
        <begin position="744"/>
        <end position="840"/>
    </location>
</feature>
<evidence type="ECO:0000313" key="2">
    <source>
        <dbReference type="EMBL" id="RPA76475.1"/>
    </source>
</evidence>
<reference evidence="2 3" key="1">
    <citation type="journal article" date="2018" name="Nat. Ecol. Evol.">
        <title>Pezizomycetes genomes reveal the molecular basis of ectomycorrhizal truffle lifestyle.</title>
        <authorList>
            <person name="Murat C."/>
            <person name="Payen T."/>
            <person name="Noel B."/>
            <person name="Kuo A."/>
            <person name="Morin E."/>
            <person name="Chen J."/>
            <person name="Kohler A."/>
            <person name="Krizsan K."/>
            <person name="Balestrini R."/>
            <person name="Da Silva C."/>
            <person name="Montanini B."/>
            <person name="Hainaut M."/>
            <person name="Levati E."/>
            <person name="Barry K.W."/>
            <person name="Belfiori B."/>
            <person name="Cichocki N."/>
            <person name="Clum A."/>
            <person name="Dockter R.B."/>
            <person name="Fauchery L."/>
            <person name="Guy J."/>
            <person name="Iotti M."/>
            <person name="Le Tacon F."/>
            <person name="Lindquist E.A."/>
            <person name="Lipzen A."/>
            <person name="Malagnac F."/>
            <person name="Mello A."/>
            <person name="Molinier V."/>
            <person name="Miyauchi S."/>
            <person name="Poulain J."/>
            <person name="Riccioni C."/>
            <person name="Rubini A."/>
            <person name="Sitrit Y."/>
            <person name="Splivallo R."/>
            <person name="Traeger S."/>
            <person name="Wang M."/>
            <person name="Zifcakova L."/>
            <person name="Wipf D."/>
            <person name="Zambonelli A."/>
            <person name="Paolocci F."/>
            <person name="Nowrousian M."/>
            <person name="Ottonello S."/>
            <person name="Baldrian P."/>
            <person name="Spatafora J.W."/>
            <person name="Henrissat B."/>
            <person name="Nagy L.G."/>
            <person name="Aury J.M."/>
            <person name="Wincker P."/>
            <person name="Grigoriev I.V."/>
            <person name="Bonfante P."/>
            <person name="Martin F.M."/>
        </authorList>
    </citation>
    <scope>NUCLEOTIDE SEQUENCE [LARGE SCALE GENOMIC DNA]</scope>
    <source>
        <strain evidence="2 3">RN42</strain>
    </source>
</reference>
<feature type="compositionally biased region" description="Acidic residues" evidence="1">
    <location>
        <begin position="115"/>
        <end position="131"/>
    </location>
</feature>
<dbReference type="PANTHER" id="PTHR12460">
    <property type="entry name" value="CYCLIN-DEPENDENT KINASE INHIBITOR-RELATED PROTEIN"/>
    <property type="match status" value="1"/>
</dbReference>
<feature type="compositionally biased region" description="Low complexity" evidence="1">
    <location>
        <begin position="150"/>
        <end position="170"/>
    </location>
</feature>
<feature type="region of interest" description="Disordered" evidence="1">
    <location>
        <begin position="552"/>
        <end position="712"/>
    </location>
</feature>
<feature type="compositionally biased region" description="Low complexity" evidence="1">
    <location>
        <begin position="648"/>
        <end position="663"/>
    </location>
</feature>
<feature type="compositionally biased region" description="Polar residues" evidence="1">
    <location>
        <begin position="582"/>
        <end position="617"/>
    </location>
</feature>
<feature type="compositionally biased region" description="Low complexity" evidence="1">
    <location>
        <begin position="760"/>
        <end position="806"/>
    </location>
</feature>
<feature type="region of interest" description="Disordered" evidence="1">
    <location>
        <begin position="51"/>
        <end position="216"/>
    </location>
</feature>
<feature type="compositionally biased region" description="Basic and acidic residues" evidence="1">
    <location>
        <begin position="563"/>
        <end position="581"/>
    </location>
</feature>
<name>A0A3N4HRK4_ASCIM</name>
<feature type="compositionally biased region" description="Polar residues" evidence="1">
    <location>
        <begin position="629"/>
        <end position="639"/>
    </location>
</feature>
<feature type="compositionally biased region" description="Low complexity" evidence="1">
    <location>
        <begin position="857"/>
        <end position="866"/>
    </location>
</feature>
<evidence type="ECO:0000256" key="1">
    <source>
        <dbReference type="SAM" id="MobiDB-lite"/>
    </source>
</evidence>
<feature type="compositionally biased region" description="Acidic residues" evidence="1">
    <location>
        <begin position="676"/>
        <end position="687"/>
    </location>
</feature>
<proteinExistence type="predicted"/>
<organism evidence="2 3">
    <name type="scientific">Ascobolus immersus RN42</name>
    <dbReference type="NCBI Taxonomy" id="1160509"/>
    <lineage>
        <taxon>Eukaryota</taxon>
        <taxon>Fungi</taxon>
        <taxon>Dikarya</taxon>
        <taxon>Ascomycota</taxon>
        <taxon>Pezizomycotina</taxon>
        <taxon>Pezizomycetes</taxon>
        <taxon>Pezizales</taxon>
        <taxon>Ascobolaceae</taxon>
        <taxon>Ascobolus</taxon>
    </lineage>
</organism>
<feature type="region of interest" description="Disordered" evidence="1">
    <location>
        <begin position="857"/>
        <end position="978"/>
    </location>
</feature>
<dbReference type="GO" id="GO:0000993">
    <property type="term" value="F:RNA polymerase II complex binding"/>
    <property type="evidence" value="ECO:0007669"/>
    <property type="project" value="TreeGrafter"/>
</dbReference>
<feature type="compositionally biased region" description="Low complexity" evidence="1">
    <location>
        <begin position="933"/>
        <end position="951"/>
    </location>
</feature>
<protein>
    <submittedName>
        <fullName evidence="2">Uncharacterized protein</fullName>
    </submittedName>
</protein>
<dbReference type="AlphaFoldDB" id="A0A3N4HRK4"/>
<feature type="compositionally biased region" description="Basic and acidic residues" evidence="1">
    <location>
        <begin position="688"/>
        <end position="702"/>
    </location>
</feature>
<dbReference type="GO" id="GO:0031124">
    <property type="term" value="P:mRNA 3'-end processing"/>
    <property type="evidence" value="ECO:0007669"/>
    <property type="project" value="TreeGrafter"/>
</dbReference>
<keyword evidence="3" id="KW-1185">Reference proteome</keyword>
<feature type="compositionally biased region" description="Polar residues" evidence="1">
    <location>
        <begin position="553"/>
        <end position="562"/>
    </location>
</feature>
<dbReference type="Proteomes" id="UP000275078">
    <property type="component" value="Unassembled WGS sequence"/>
</dbReference>
<dbReference type="PANTHER" id="PTHR12460:SF0">
    <property type="entry name" value="CID DOMAIN-CONTAINING PROTEIN-RELATED"/>
    <property type="match status" value="1"/>
</dbReference>
<evidence type="ECO:0000313" key="3">
    <source>
        <dbReference type="Proteomes" id="UP000275078"/>
    </source>
</evidence>